<gene>
    <name evidence="1" type="ORF">A1O3_02172</name>
</gene>
<dbReference type="RefSeq" id="XP_007730505.1">
    <property type="nucleotide sequence ID" value="XM_007732315.1"/>
</dbReference>
<comment type="caution">
    <text evidence="1">The sequence shown here is derived from an EMBL/GenBank/DDBJ whole genome shotgun (WGS) entry which is preliminary data.</text>
</comment>
<dbReference type="GeneID" id="19166305"/>
<evidence type="ECO:0008006" key="3">
    <source>
        <dbReference type="Google" id="ProtNLM"/>
    </source>
</evidence>
<reference evidence="1 2" key="1">
    <citation type="submission" date="2013-03" db="EMBL/GenBank/DDBJ databases">
        <title>The Genome Sequence of Capronia epimyces CBS 606.96.</title>
        <authorList>
            <consortium name="The Broad Institute Genomics Platform"/>
            <person name="Cuomo C."/>
            <person name="de Hoog S."/>
            <person name="Gorbushina A."/>
            <person name="Walker B."/>
            <person name="Young S.K."/>
            <person name="Zeng Q."/>
            <person name="Gargeya S."/>
            <person name="Fitzgerald M."/>
            <person name="Haas B."/>
            <person name="Abouelleil A."/>
            <person name="Allen A.W."/>
            <person name="Alvarado L."/>
            <person name="Arachchi H.M."/>
            <person name="Berlin A.M."/>
            <person name="Chapman S.B."/>
            <person name="Gainer-Dewar J."/>
            <person name="Goldberg J."/>
            <person name="Griggs A."/>
            <person name="Gujja S."/>
            <person name="Hansen M."/>
            <person name="Howarth C."/>
            <person name="Imamovic A."/>
            <person name="Ireland A."/>
            <person name="Larimer J."/>
            <person name="McCowan C."/>
            <person name="Murphy C."/>
            <person name="Pearson M."/>
            <person name="Poon T.W."/>
            <person name="Priest M."/>
            <person name="Roberts A."/>
            <person name="Saif S."/>
            <person name="Shea T."/>
            <person name="Sisk P."/>
            <person name="Sykes S."/>
            <person name="Wortman J."/>
            <person name="Nusbaum C."/>
            <person name="Birren B."/>
        </authorList>
    </citation>
    <scope>NUCLEOTIDE SEQUENCE [LARGE SCALE GENOMIC DNA]</scope>
    <source>
        <strain evidence="1 2">CBS 606.96</strain>
    </source>
</reference>
<accession>W9Y995</accession>
<dbReference type="OrthoDB" id="45007at2759"/>
<dbReference type="AlphaFoldDB" id="W9Y995"/>
<proteinExistence type="predicted"/>
<dbReference type="STRING" id="1182542.W9Y995"/>
<dbReference type="EMBL" id="AMGY01000002">
    <property type="protein sequence ID" value="EXJ89108.1"/>
    <property type="molecule type" value="Genomic_DNA"/>
</dbReference>
<dbReference type="Proteomes" id="UP000019478">
    <property type="component" value="Unassembled WGS sequence"/>
</dbReference>
<dbReference type="HOGENOM" id="CLU_1677647_0_0_1"/>
<evidence type="ECO:0000313" key="1">
    <source>
        <dbReference type="EMBL" id="EXJ89108.1"/>
    </source>
</evidence>
<dbReference type="eggNOG" id="KOG1378">
    <property type="taxonomic scope" value="Eukaryota"/>
</dbReference>
<evidence type="ECO:0000313" key="2">
    <source>
        <dbReference type="Proteomes" id="UP000019478"/>
    </source>
</evidence>
<sequence>MDGVGPFSFKTSKPVGQSTDYMVAVVVDLGTMESQGLTITSGNGISKKNMLAPGEVNTIDRLTKCLDKFLIFFGITSVLKKVPGFLLIITLAEGVQVYESTMNDIYDELTPVTAYKPYIVGPGNHDSIYDNGGYPDTVHNIYTLSASGCLGRSIHGR</sequence>
<protein>
    <recommendedName>
        <fullName evidence="3">Calcineurin-like phosphoesterase domain-containing protein</fullName>
    </recommendedName>
</protein>
<keyword evidence="2" id="KW-1185">Reference proteome</keyword>
<name>W9Y995_9EURO</name>
<organism evidence="1 2">
    <name type="scientific">Capronia epimyces CBS 606.96</name>
    <dbReference type="NCBI Taxonomy" id="1182542"/>
    <lineage>
        <taxon>Eukaryota</taxon>
        <taxon>Fungi</taxon>
        <taxon>Dikarya</taxon>
        <taxon>Ascomycota</taxon>
        <taxon>Pezizomycotina</taxon>
        <taxon>Eurotiomycetes</taxon>
        <taxon>Chaetothyriomycetidae</taxon>
        <taxon>Chaetothyriales</taxon>
        <taxon>Herpotrichiellaceae</taxon>
        <taxon>Capronia</taxon>
    </lineage>
</organism>